<dbReference type="Gene3D" id="3.40.50.720">
    <property type="entry name" value="NAD(P)-binding Rossmann-like Domain"/>
    <property type="match status" value="1"/>
</dbReference>
<dbReference type="PANTHER" id="PTHR43157">
    <property type="entry name" value="PHOSPHATIDYLINOSITOL-GLYCAN BIOSYNTHESIS CLASS F PROTEIN-RELATED"/>
    <property type="match status" value="1"/>
</dbReference>
<dbReference type="GeneID" id="109543972"/>
<dbReference type="PRINTS" id="PR00081">
    <property type="entry name" value="GDHRDH"/>
</dbReference>
<dbReference type="Pfam" id="PF00106">
    <property type="entry name" value="adh_short"/>
    <property type="match status" value="1"/>
</dbReference>
<dbReference type="InterPro" id="IPR002347">
    <property type="entry name" value="SDR_fam"/>
</dbReference>
<dbReference type="KEGG" id="dpa:109543972"/>
<proteinExistence type="inferred from homology"/>
<evidence type="ECO:0000313" key="3">
    <source>
        <dbReference type="EnsemblMetazoa" id="XP_019769491.1"/>
    </source>
</evidence>
<sequence>MILKFLFGLFGGLFLLKLYFGHSRKKCVNNVSLLGKTAVVTGSNTGIGLRAALELAKRGARVLLACRDQERAELARAEIVKLTGNDSVIIKLVDFSSLASVEKCAKDIQENEPKIDILVNNAGVGGLIDKYTEDGLNICMQVNYFGPTLFTFLLLDLLKKSSNSRIINVASLLAKMGNFSVKTINQYAGRYGTYANSKLCNIFFTVKLARELKDARISVFSLHPGAVKTDIFRRLKGWRRALLDLVAYFTFKSPEEGAQTVIYLATEPNLENLSGRHFDDCEAVAAYASAEDPQLIEDVWSETCKLLKIDPKKYI</sequence>
<comment type="similarity">
    <text evidence="2">Belongs to the short-chain dehydrogenases/reductases (SDR) family.</text>
</comment>
<keyword evidence="1" id="KW-0560">Oxidoreductase</keyword>
<accession>A0AAR5Q8M0</accession>
<dbReference type="PANTHER" id="PTHR43157:SF31">
    <property type="entry name" value="PHOSPHATIDYLINOSITOL-GLYCAN BIOSYNTHESIS CLASS F PROTEIN"/>
    <property type="match status" value="1"/>
</dbReference>
<reference evidence="3" key="2">
    <citation type="submission" date="2024-08" db="UniProtKB">
        <authorList>
            <consortium name="EnsemblMetazoa"/>
        </authorList>
    </citation>
    <scope>IDENTIFICATION</scope>
</reference>
<evidence type="ECO:0000256" key="1">
    <source>
        <dbReference type="ARBA" id="ARBA00023002"/>
    </source>
</evidence>
<evidence type="ECO:0000256" key="2">
    <source>
        <dbReference type="RuleBase" id="RU000363"/>
    </source>
</evidence>
<protein>
    <submittedName>
        <fullName evidence="3">Uncharacterized protein</fullName>
    </submittedName>
</protein>
<dbReference type="GO" id="GO:0016491">
    <property type="term" value="F:oxidoreductase activity"/>
    <property type="evidence" value="ECO:0007669"/>
    <property type="project" value="UniProtKB-KW"/>
</dbReference>
<reference evidence="4" key="1">
    <citation type="journal article" date="2013" name="Genome Biol.">
        <title>Draft genome of the mountain pine beetle, Dendroctonus ponderosae Hopkins, a major forest pest.</title>
        <authorList>
            <person name="Keeling C.I."/>
            <person name="Yuen M.M."/>
            <person name="Liao N.Y."/>
            <person name="Docking T.R."/>
            <person name="Chan S.K."/>
            <person name="Taylor G.A."/>
            <person name="Palmquist D.L."/>
            <person name="Jackman S.D."/>
            <person name="Nguyen A."/>
            <person name="Li M."/>
            <person name="Henderson H."/>
            <person name="Janes J.K."/>
            <person name="Zhao Y."/>
            <person name="Pandoh P."/>
            <person name="Moore R."/>
            <person name="Sperling F.A."/>
            <person name="Huber D.P."/>
            <person name="Birol I."/>
            <person name="Jones S.J."/>
            <person name="Bohlmann J."/>
        </authorList>
    </citation>
    <scope>NUCLEOTIDE SEQUENCE</scope>
</reference>
<keyword evidence="4" id="KW-1185">Reference proteome</keyword>
<name>A0AAR5Q8M0_DENPD</name>
<dbReference type="CDD" id="cd05327">
    <property type="entry name" value="retinol-DH_like_SDR_c_like"/>
    <property type="match status" value="1"/>
</dbReference>
<dbReference type="PRINTS" id="PR00080">
    <property type="entry name" value="SDRFAMILY"/>
</dbReference>
<dbReference type="SUPFAM" id="SSF51735">
    <property type="entry name" value="NAD(P)-binding Rossmann-fold domains"/>
    <property type="match status" value="1"/>
</dbReference>
<evidence type="ECO:0000313" key="4">
    <source>
        <dbReference type="Proteomes" id="UP000019118"/>
    </source>
</evidence>
<dbReference type="Proteomes" id="UP000019118">
    <property type="component" value="Unassembled WGS sequence"/>
</dbReference>
<organism evidence="3 4">
    <name type="scientific">Dendroctonus ponderosae</name>
    <name type="common">Mountain pine beetle</name>
    <dbReference type="NCBI Taxonomy" id="77166"/>
    <lineage>
        <taxon>Eukaryota</taxon>
        <taxon>Metazoa</taxon>
        <taxon>Ecdysozoa</taxon>
        <taxon>Arthropoda</taxon>
        <taxon>Hexapoda</taxon>
        <taxon>Insecta</taxon>
        <taxon>Pterygota</taxon>
        <taxon>Neoptera</taxon>
        <taxon>Endopterygota</taxon>
        <taxon>Coleoptera</taxon>
        <taxon>Polyphaga</taxon>
        <taxon>Cucujiformia</taxon>
        <taxon>Curculionidae</taxon>
        <taxon>Scolytinae</taxon>
        <taxon>Dendroctonus</taxon>
    </lineage>
</organism>
<dbReference type="InterPro" id="IPR036291">
    <property type="entry name" value="NAD(P)-bd_dom_sf"/>
</dbReference>
<dbReference type="AlphaFoldDB" id="A0AAR5Q8M0"/>
<dbReference type="EnsemblMetazoa" id="XM_019913932.1">
    <property type="protein sequence ID" value="XP_019769491.1"/>
    <property type="gene ID" value="LOC109543972"/>
</dbReference>